<dbReference type="Proteomes" id="UP000299102">
    <property type="component" value="Unassembled WGS sequence"/>
</dbReference>
<name>A0A4C1YPG1_EUMVA</name>
<dbReference type="EMBL" id="BGZK01001308">
    <property type="protein sequence ID" value="GBP76893.1"/>
    <property type="molecule type" value="Genomic_DNA"/>
</dbReference>
<reference evidence="1 2" key="1">
    <citation type="journal article" date="2019" name="Commun. Biol.">
        <title>The bagworm genome reveals a unique fibroin gene that provides high tensile strength.</title>
        <authorList>
            <person name="Kono N."/>
            <person name="Nakamura H."/>
            <person name="Ohtoshi R."/>
            <person name="Tomita M."/>
            <person name="Numata K."/>
            <person name="Arakawa K."/>
        </authorList>
    </citation>
    <scope>NUCLEOTIDE SEQUENCE [LARGE SCALE GENOMIC DNA]</scope>
</reference>
<dbReference type="AlphaFoldDB" id="A0A4C1YPG1"/>
<keyword evidence="2" id="KW-1185">Reference proteome</keyword>
<evidence type="ECO:0000313" key="1">
    <source>
        <dbReference type="EMBL" id="GBP76893.1"/>
    </source>
</evidence>
<organism evidence="1 2">
    <name type="scientific">Eumeta variegata</name>
    <name type="common">Bagworm moth</name>
    <name type="synonym">Eumeta japonica</name>
    <dbReference type="NCBI Taxonomy" id="151549"/>
    <lineage>
        <taxon>Eukaryota</taxon>
        <taxon>Metazoa</taxon>
        <taxon>Ecdysozoa</taxon>
        <taxon>Arthropoda</taxon>
        <taxon>Hexapoda</taxon>
        <taxon>Insecta</taxon>
        <taxon>Pterygota</taxon>
        <taxon>Neoptera</taxon>
        <taxon>Endopterygota</taxon>
        <taxon>Lepidoptera</taxon>
        <taxon>Glossata</taxon>
        <taxon>Ditrysia</taxon>
        <taxon>Tineoidea</taxon>
        <taxon>Psychidae</taxon>
        <taxon>Oiketicinae</taxon>
        <taxon>Eumeta</taxon>
    </lineage>
</organism>
<comment type="caution">
    <text evidence="1">The sequence shown here is derived from an EMBL/GenBank/DDBJ whole genome shotgun (WGS) entry which is preliminary data.</text>
</comment>
<sequence>MIFEFLTRARTGSAPQRPRRVDGPGRCHRILEGLKSSFRKCEMIRLNCEEHKNDLIVIEYALHSILAGVVQPSGAGWSDIKIDIITPRQRGGQLQLHCGETSVTSAADLRGTCRCLHWRQGHFFLCISLRKSVTRWHSFGEAYV</sequence>
<evidence type="ECO:0000313" key="2">
    <source>
        <dbReference type="Proteomes" id="UP000299102"/>
    </source>
</evidence>
<accession>A0A4C1YPG1</accession>
<proteinExistence type="predicted"/>
<gene>
    <name evidence="1" type="ORF">EVAR_7043_1</name>
</gene>
<protein>
    <submittedName>
        <fullName evidence="1">Uncharacterized protein</fullName>
    </submittedName>
</protein>